<dbReference type="InterPro" id="IPR011009">
    <property type="entry name" value="Kinase-like_dom_sf"/>
</dbReference>
<evidence type="ECO:0000256" key="1">
    <source>
        <dbReference type="SAM" id="MobiDB-lite"/>
    </source>
</evidence>
<accession>A0A6S7HKT3</accession>
<feature type="region of interest" description="Disordered" evidence="1">
    <location>
        <begin position="1"/>
        <end position="45"/>
    </location>
</feature>
<sequence length="311" mass="35006">MAEAWKKLKDKVKDKRTKTTKTGLQETQRRPKGEELTVQRQKAQKYTRMGPREFVPFPEKLEFNIGNIKSACLKNFAPTIGSDVVCDILAGEQGPSCKCHNQIPDLKVIHVRFLPDTSAHVPDVNKVGTKKRKAIDSLIDSGAFDVDDWEPPKPSIASHLETKSSPNKFRKPGDTVSADFSSQSKHIPKSLSISDMIKLGKVNKLTATTLVKLYQFDMEMLAWSKIHTEVEFLVEKQPLGSGGFRKAFKATSRHKDFAGTSWVIKHYLPQALKCIADTGQTVEDHNRKVVQMHLLARNFAMQLKDHVTKSK</sequence>
<name>A0A6S7HKT3_PARCT</name>
<feature type="compositionally biased region" description="Basic and acidic residues" evidence="1">
    <location>
        <begin position="27"/>
        <end position="37"/>
    </location>
</feature>
<gene>
    <name evidence="2" type="ORF">PACLA_8A069061</name>
</gene>
<dbReference type="AlphaFoldDB" id="A0A6S7HKT3"/>
<evidence type="ECO:0000313" key="2">
    <source>
        <dbReference type="EMBL" id="CAB4006555.1"/>
    </source>
</evidence>
<feature type="region of interest" description="Disordered" evidence="1">
    <location>
        <begin position="155"/>
        <end position="182"/>
    </location>
</feature>
<evidence type="ECO:0000313" key="3">
    <source>
        <dbReference type="Proteomes" id="UP001152795"/>
    </source>
</evidence>
<keyword evidence="3" id="KW-1185">Reference proteome</keyword>
<dbReference type="EMBL" id="CACRXK020005539">
    <property type="protein sequence ID" value="CAB4006555.1"/>
    <property type="molecule type" value="Genomic_DNA"/>
</dbReference>
<proteinExistence type="predicted"/>
<feature type="compositionally biased region" description="Basic and acidic residues" evidence="1">
    <location>
        <begin position="1"/>
        <end position="13"/>
    </location>
</feature>
<dbReference type="OrthoDB" id="5953554at2759"/>
<protein>
    <submittedName>
        <fullName evidence="2">Uncharacterized protein</fullName>
    </submittedName>
</protein>
<dbReference type="SUPFAM" id="SSF56112">
    <property type="entry name" value="Protein kinase-like (PK-like)"/>
    <property type="match status" value="1"/>
</dbReference>
<comment type="caution">
    <text evidence="2">The sequence shown here is derived from an EMBL/GenBank/DDBJ whole genome shotgun (WGS) entry which is preliminary data.</text>
</comment>
<reference evidence="2" key="1">
    <citation type="submission" date="2020-04" db="EMBL/GenBank/DDBJ databases">
        <authorList>
            <person name="Alioto T."/>
            <person name="Alioto T."/>
            <person name="Gomez Garrido J."/>
        </authorList>
    </citation>
    <scope>NUCLEOTIDE SEQUENCE</scope>
    <source>
        <strain evidence="2">A484AB</strain>
    </source>
</reference>
<dbReference type="Proteomes" id="UP001152795">
    <property type="component" value="Unassembled WGS sequence"/>
</dbReference>
<organism evidence="2 3">
    <name type="scientific">Paramuricea clavata</name>
    <name type="common">Red gorgonian</name>
    <name type="synonym">Violescent sea-whip</name>
    <dbReference type="NCBI Taxonomy" id="317549"/>
    <lineage>
        <taxon>Eukaryota</taxon>
        <taxon>Metazoa</taxon>
        <taxon>Cnidaria</taxon>
        <taxon>Anthozoa</taxon>
        <taxon>Octocorallia</taxon>
        <taxon>Malacalcyonacea</taxon>
        <taxon>Plexauridae</taxon>
        <taxon>Paramuricea</taxon>
    </lineage>
</organism>